<dbReference type="PANTHER" id="PTHR34524">
    <property type="entry name" value="CALCYPHOSIN"/>
    <property type="match status" value="1"/>
</dbReference>
<protein>
    <recommendedName>
        <fullName evidence="5">EF-hand domain-containing protein</fullName>
    </recommendedName>
</protein>
<dbReference type="InterPro" id="IPR011992">
    <property type="entry name" value="EF-hand-dom_pair"/>
</dbReference>
<dbReference type="InterPro" id="IPR051581">
    <property type="entry name" value="Ca-bind"/>
</dbReference>
<dbReference type="GO" id="GO:0046872">
    <property type="term" value="F:metal ion binding"/>
    <property type="evidence" value="ECO:0007669"/>
    <property type="project" value="UniProtKB-KW"/>
</dbReference>
<dbReference type="EMBL" id="JABFTP020000144">
    <property type="protein sequence ID" value="KAL3283170.1"/>
    <property type="molecule type" value="Genomic_DNA"/>
</dbReference>
<dbReference type="SUPFAM" id="SSF47473">
    <property type="entry name" value="EF-hand"/>
    <property type="match status" value="1"/>
</dbReference>
<dbReference type="AlphaFoldDB" id="A0ABD2NWZ8"/>
<dbReference type="Proteomes" id="UP001516400">
    <property type="component" value="Unassembled WGS sequence"/>
</dbReference>
<evidence type="ECO:0000256" key="1">
    <source>
        <dbReference type="ARBA" id="ARBA00022723"/>
    </source>
</evidence>
<evidence type="ECO:0000256" key="3">
    <source>
        <dbReference type="ARBA" id="ARBA00022837"/>
    </source>
</evidence>
<feature type="domain" description="EF-hand" evidence="5">
    <location>
        <begin position="136"/>
        <end position="171"/>
    </location>
</feature>
<reference evidence="6 7" key="1">
    <citation type="journal article" date="2021" name="BMC Biol.">
        <title>Horizontally acquired antibacterial genes associated with adaptive radiation of ladybird beetles.</title>
        <authorList>
            <person name="Li H.S."/>
            <person name="Tang X.F."/>
            <person name="Huang Y.H."/>
            <person name="Xu Z.Y."/>
            <person name="Chen M.L."/>
            <person name="Du X.Y."/>
            <person name="Qiu B.Y."/>
            <person name="Chen P.T."/>
            <person name="Zhang W."/>
            <person name="Slipinski A."/>
            <person name="Escalona H.E."/>
            <person name="Waterhouse R.M."/>
            <person name="Zwick A."/>
            <person name="Pang H."/>
        </authorList>
    </citation>
    <scope>NUCLEOTIDE SEQUENCE [LARGE SCALE GENOMIC DNA]</scope>
    <source>
        <strain evidence="6">SYSU2018</strain>
    </source>
</reference>
<keyword evidence="3" id="KW-0106">Calcium</keyword>
<feature type="domain" description="EF-hand" evidence="5">
    <location>
        <begin position="64"/>
        <end position="99"/>
    </location>
</feature>
<dbReference type="PROSITE" id="PS00018">
    <property type="entry name" value="EF_HAND_1"/>
    <property type="match status" value="3"/>
</dbReference>
<dbReference type="Pfam" id="PF13499">
    <property type="entry name" value="EF-hand_7"/>
    <property type="match status" value="2"/>
</dbReference>
<evidence type="ECO:0000313" key="7">
    <source>
        <dbReference type="Proteomes" id="UP001516400"/>
    </source>
</evidence>
<keyword evidence="1" id="KW-0479">Metal-binding</keyword>
<sequence>MATKRPGRYLSDHEVFFRMHRPKSAMSRNENELTNRSRRTLQSMGSQSDPIEKLRLLCLSRGVTGILTLGRMFRRMDDDGNRKLSEEEFVKGLRDTGMDISNDEAVKVFKSFDTDGDGSINMDEFLVHIRPPMSESRKKVIEECFKKLDRNGDGELTIDDLRNVYNVKSNPRYISGEEDEETILKRFLANFEDQDTTDGIVTKEEFLNYYAGISASIDNDCYFDLMMRHAYKL</sequence>
<feature type="domain" description="EF-hand" evidence="5">
    <location>
        <begin position="100"/>
        <end position="135"/>
    </location>
</feature>
<keyword evidence="7" id="KW-1185">Reference proteome</keyword>
<feature type="compositionally biased region" description="Polar residues" evidence="4">
    <location>
        <begin position="36"/>
        <end position="46"/>
    </location>
</feature>
<name>A0ABD2NWZ8_9CUCU</name>
<dbReference type="Gene3D" id="1.10.238.10">
    <property type="entry name" value="EF-hand"/>
    <property type="match status" value="2"/>
</dbReference>
<gene>
    <name evidence="6" type="ORF">HHI36_006322</name>
</gene>
<dbReference type="CDD" id="cd00051">
    <property type="entry name" value="EFh"/>
    <property type="match status" value="1"/>
</dbReference>
<organism evidence="6 7">
    <name type="scientific">Cryptolaemus montrouzieri</name>
    <dbReference type="NCBI Taxonomy" id="559131"/>
    <lineage>
        <taxon>Eukaryota</taxon>
        <taxon>Metazoa</taxon>
        <taxon>Ecdysozoa</taxon>
        <taxon>Arthropoda</taxon>
        <taxon>Hexapoda</taxon>
        <taxon>Insecta</taxon>
        <taxon>Pterygota</taxon>
        <taxon>Neoptera</taxon>
        <taxon>Endopterygota</taxon>
        <taxon>Coleoptera</taxon>
        <taxon>Polyphaga</taxon>
        <taxon>Cucujiformia</taxon>
        <taxon>Coccinelloidea</taxon>
        <taxon>Coccinellidae</taxon>
        <taxon>Scymninae</taxon>
        <taxon>Scymnini</taxon>
        <taxon>Cryptolaemus</taxon>
    </lineage>
</organism>
<evidence type="ECO:0000259" key="5">
    <source>
        <dbReference type="PROSITE" id="PS50222"/>
    </source>
</evidence>
<evidence type="ECO:0000313" key="6">
    <source>
        <dbReference type="EMBL" id="KAL3283170.1"/>
    </source>
</evidence>
<feature type="region of interest" description="Disordered" evidence="4">
    <location>
        <begin position="24"/>
        <end position="46"/>
    </location>
</feature>
<dbReference type="PROSITE" id="PS50222">
    <property type="entry name" value="EF_HAND_2"/>
    <property type="match status" value="3"/>
</dbReference>
<evidence type="ECO:0000256" key="2">
    <source>
        <dbReference type="ARBA" id="ARBA00022737"/>
    </source>
</evidence>
<keyword evidence="2" id="KW-0677">Repeat</keyword>
<evidence type="ECO:0000256" key="4">
    <source>
        <dbReference type="SAM" id="MobiDB-lite"/>
    </source>
</evidence>
<accession>A0ABD2NWZ8</accession>
<dbReference type="SMART" id="SM00054">
    <property type="entry name" value="EFh"/>
    <property type="match status" value="3"/>
</dbReference>
<proteinExistence type="predicted"/>
<dbReference type="InterPro" id="IPR002048">
    <property type="entry name" value="EF_hand_dom"/>
</dbReference>
<dbReference type="PANTHER" id="PTHR34524:SF6">
    <property type="entry name" value="CALCYPHOSINE LIKE"/>
    <property type="match status" value="1"/>
</dbReference>
<dbReference type="InterPro" id="IPR018247">
    <property type="entry name" value="EF_Hand_1_Ca_BS"/>
</dbReference>
<comment type="caution">
    <text evidence="6">The sequence shown here is derived from an EMBL/GenBank/DDBJ whole genome shotgun (WGS) entry which is preliminary data.</text>
</comment>